<dbReference type="Gene3D" id="3.30.930.10">
    <property type="entry name" value="Bira Bifunctional Protein, Domain 2"/>
    <property type="match status" value="1"/>
</dbReference>
<dbReference type="InterPro" id="IPR004408">
    <property type="entry name" value="Biotin_CoA_COase_ligase"/>
</dbReference>
<dbReference type="InterPro" id="IPR004143">
    <property type="entry name" value="BPL_LPL_catalytic"/>
</dbReference>
<dbReference type="Pfam" id="PF02237">
    <property type="entry name" value="BPL_C"/>
    <property type="match status" value="1"/>
</dbReference>
<dbReference type="Pfam" id="PF03099">
    <property type="entry name" value="BPL_LplA_LipB"/>
    <property type="match status" value="1"/>
</dbReference>
<dbReference type="InterPro" id="IPR003142">
    <property type="entry name" value="BPL_C"/>
</dbReference>
<evidence type="ECO:0000259" key="2">
    <source>
        <dbReference type="PROSITE" id="PS51733"/>
    </source>
</evidence>
<dbReference type="Gene3D" id="2.30.30.100">
    <property type="match status" value="1"/>
</dbReference>
<reference evidence="3" key="1">
    <citation type="submission" date="2018-05" db="EMBL/GenBank/DDBJ databases">
        <authorList>
            <person name="Lanie J.A."/>
            <person name="Ng W.-L."/>
            <person name="Kazmierczak K.M."/>
            <person name="Andrzejewski T.M."/>
            <person name="Davidsen T.M."/>
            <person name="Wayne K.J."/>
            <person name="Tettelin H."/>
            <person name="Glass J.I."/>
            <person name="Rusch D."/>
            <person name="Podicherti R."/>
            <person name="Tsui H.-C.T."/>
            <person name="Winkler M.E."/>
        </authorList>
    </citation>
    <scope>NUCLEOTIDE SEQUENCE</scope>
</reference>
<protein>
    <recommendedName>
        <fullName evidence="2">BPL/LPL catalytic domain-containing protein</fullName>
    </recommendedName>
</protein>
<organism evidence="3">
    <name type="scientific">marine metagenome</name>
    <dbReference type="NCBI Taxonomy" id="408172"/>
    <lineage>
        <taxon>unclassified sequences</taxon>
        <taxon>metagenomes</taxon>
        <taxon>ecological metagenomes</taxon>
    </lineage>
</organism>
<dbReference type="AlphaFoldDB" id="A0A381PCB2"/>
<evidence type="ECO:0000313" key="3">
    <source>
        <dbReference type="EMBL" id="SUZ63927.1"/>
    </source>
</evidence>
<name>A0A381PCB2_9ZZZZ</name>
<dbReference type="SUPFAM" id="SSF55681">
    <property type="entry name" value="Class II aaRS and biotin synthetases"/>
    <property type="match status" value="1"/>
</dbReference>
<proteinExistence type="predicted"/>
<evidence type="ECO:0000256" key="1">
    <source>
        <dbReference type="ARBA" id="ARBA00022598"/>
    </source>
</evidence>
<dbReference type="PROSITE" id="PS51733">
    <property type="entry name" value="BPL_LPL_CATALYTIC"/>
    <property type="match status" value="1"/>
</dbReference>
<dbReference type="GO" id="GO:0005737">
    <property type="term" value="C:cytoplasm"/>
    <property type="evidence" value="ECO:0007669"/>
    <property type="project" value="TreeGrafter"/>
</dbReference>
<dbReference type="PANTHER" id="PTHR12835">
    <property type="entry name" value="BIOTIN PROTEIN LIGASE"/>
    <property type="match status" value="1"/>
</dbReference>
<dbReference type="EMBL" id="UINC01000927">
    <property type="protein sequence ID" value="SUZ63927.1"/>
    <property type="molecule type" value="Genomic_DNA"/>
</dbReference>
<gene>
    <name evidence="3" type="ORF">METZ01_LOCUS16781</name>
</gene>
<dbReference type="NCBIfam" id="TIGR00121">
    <property type="entry name" value="birA_ligase"/>
    <property type="match status" value="1"/>
</dbReference>
<dbReference type="PANTHER" id="PTHR12835:SF5">
    <property type="entry name" value="BIOTIN--PROTEIN LIGASE"/>
    <property type="match status" value="1"/>
</dbReference>
<dbReference type="GO" id="GO:0004077">
    <property type="term" value="F:biotin--[biotin carboxyl-carrier protein] ligase activity"/>
    <property type="evidence" value="ECO:0007669"/>
    <property type="project" value="InterPro"/>
</dbReference>
<sequence length="210" mass="23018">MMSILLRPPRNSLPVQKASLVTSALAVATVKAVTDTTKVKLTIKWPNDLVVNDSTDTPGDPGYRKVAGILTETLIDDAQISALVVGMGLNTGWGQVPAELELVASSLDLLSHSSIDRPRLAYGILRHFENHYSNLLEPAGSENLLREVRHHSSTLGRRVRLHLDHSREKRTLEGHAVDLNGNGELVVKTDLGDLRTVSTADVEHLRFEAR</sequence>
<keyword evidence="1" id="KW-0436">Ligase</keyword>
<accession>A0A381PCB2</accession>
<feature type="domain" description="BPL/LPL catalytic" evidence="2">
    <location>
        <begin position="1"/>
        <end position="136"/>
    </location>
</feature>
<dbReference type="InterPro" id="IPR045864">
    <property type="entry name" value="aa-tRNA-synth_II/BPL/LPL"/>
</dbReference>